<keyword evidence="4" id="KW-1133">Transmembrane helix</keyword>
<dbReference type="Proteomes" id="UP000075666">
    <property type="component" value="Unassembled WGS sequence"/>
</dbReference>
<keyword evidence="7" id="KW-1185">Reference proteome</keyword>
<organism evidence="6 7">
    <name type="scientific">Heyndrickxia sporothermodurans</name>
    <dbReference type="NCBI Taxonomy" id="46224"/>
    <lineage>
        <taxon>Bacteria</taxon>
        <taxon>Bacillati</taxon>
        <taxon>Bacillota</taxon>
        <taxon>Bacilli</taxon>
        <taxon>Bacillales</taxon>
        <taxon>Bacillaceae</taxon>
        <taxon>Heyndrickxia</taxon>
    </lineage>
</organism>
<dbReference type="PATRIC" id="fig|46224.3.peg.770"/>
<dbReference type="AlphaFoldDB" id="A0A150LF00"/>
<evidence type="ECO:0000256" key="5">
    <source>
        <dbReference type="ARBA" id="ARBA00023136"/>
    </source>
</evidence>
<dbReference type="Pfam" id="PF01594">
    <property type="entry name" value="AI-2E_transport"/>
    <property type="match status" value="1"/>
</dbReference>
<dbReference type="STRING" id="46224.B4102_1713"/>
<keyword evidence="3" id="KW-0812">Transmembrane</keyword>
<dbReference type="EMBL" id="LQYN01000011">
    <property type="protein sequence ID" value="KYD10927.1"/>
    <property type="molecule type" value="Genomic_DNA"/>
</dbReference>
<evidence type="ECO:0000256" key="2">
    <source>
        <dbReference type="ARBA" id="ARBA00009773"/>
    </source>
</evidence>
<comment type="similarity">
    <text evidence="2">Belongs to the autoinducer-2 exporter (AI-2E) (TC 2.A.86) family.</text>
</comment>
<evidence type="ECO:0000256" key="3">
    <source>
        <dbReference type="ARBA" id="ARBA00022692"/>
    </source>
</evidence>
<comment type="subcellular location">
    <subcellularLocation>
        <location evidence="1">Membrane</location>
        <topology evidence="1">Multi-pass membrane protein</topology>
    </subcellularLocation>
</comment>
<sequence length="359" mass="40862">MLRKPRWNWIFNLGIILLLMIILYFCLLLKPFWMPILKIFLSAFIPLLIAAFFTYLLHPLVEKLHELGIHRGLATFIIYIVFFGGTGYLIYLGIPILIEQIKDLSDHIPEFANQYRTWIENLHDSTSRWPDGIQDQIEQRIDKFESWLSSFLSKAINALMKIVNFIFILAIIPFISFYLLKDIEKVKQTAWYFTPKRWRNQAKLMVKDVDESIGGYIRGQLLVCLLVGTISTIAFWLIGVKYPILLGLIVGITDIIPYFGPIIGAVPVAIIAATMSVKYLIYVLIVIVVLQFLEGNILSPLIVGKSLHMHPLFIILALTIGGEIGGVIGLIIAVPFLAILKVILIQVKNYISVNIHSQD</sequence>
<gene>
    <name evidence="6" type="ORF">B4102_1713</name>
</gene>
<accession>A0A150LF00</accession>
<dbReference type="InterPro" id="IPR002549">
    <property type="entry name" value="AI-2E-like"/>
</dbReference>
<dbReference type="GO" id="GO:0055085">
    <property type="term" value="P:transmembrane transport"/>
    <property type="evidence" value="ECO:0007669"/>
    <property type="project" value="TreeGrafter"/>
</dbReference>
<name>A0A150LF00_9BACI</name>
<proteinExistence type="inferred from homology"/>
<dbReference type="PANTHER" id="PTHR21716">
    <property type="entry name" value="TRANSMEMBRANE PROTEIN"/>
    <property type="match status" value="1"/>
</dbReference>
<evidence type="ECO:0000313" key="6">
    <source>
        <dbReference type="EMBL" id="KYD10927.1"/>
    </source>
</evidence>
<comment type="caution">
    <text evidence="6">The sequence shown here is derived from an EMBL/GenBank/DDBJ whole genome shotgun (WGS) entry which is preliminary data.</text>
</comment>
<reference evidence="6 7" key="1">
    <citation type="submission" date="2016-01" db="EMBL/GenBank/DDBJ databases">
        <title>Genome Sequences of Twelve Sporeforming Bacillus Species Isolated from Foods.</title>
        <authorList>
            <person name="Berendsen E.M."/>
            <person name="Wells-Bennik M.H."/>
            <person name="Krawcyk A.O."/>
            <person name="De Jong A."/>
            <person name="Holsappel S."/>
            <person name="Eijlander R.T."/>
            <person name="Kuipers O.P."/>
        </authorList>
    </citation>
    <scope>NUCLEOTIDE SEQUENCE [LARGE SCALE GENOMIC DNA]</scope>
    <source>
        <strain evidence="6 7">B4102</strain>
    </source>
</reference>
<dbReference type="OrthoDB" id="9793390at2"/>
<dbReference type="GO" id="GO:0016020">
    <property type="term" value="C:membrane"/>
    <property type="evidence" value="ECO:0007669"/>
    <property type="project" value="UniProtKB-SubCell"/>
</dbReference>
<evidence type="ECO:0000256" key="1">
    <source>
        <dbReference type="ARBA" id="ARBA00004141"/>
    </source>
</evidence>
<dbReference type="PANTHER" id="PTHR21716:SF15">
    <property type="entry name" value="TRANSPORT PROTEIN YRRI-RELATED"/>
    <property type="match status" value="1"/>
</dbReference>
<keyword evidence="5" id="KW-0472">Membrane</keyword>
<evidence type="ECO:0000256" key="4">
    <source>
        <dbReference type="ARBA" id="ARBA00022989"/>
    </source>
</evidence>
<protein>
    <submittedName>
        <fullName evidence="6">Uncharacterized protein</fullName>
    </submittedName>
</protein>
<evidence type="ECO:0000313" key="7">
    <source>
        <dbReference type="Proteomes" id="UP000075666"/>
    </source>
</evidence>